<dbReference type="GO" id="GO:0016740">
    <property type="term" value="F:transferase activity"/>
    <property type="evidence" value="ECO:0007669"/>
    <property type="project" value="UniProtKB-KW"/>
</dbReference>
<evidence type="ECO:0000313" key="1">
    <source>
        <dbReference type="EMBL" id="SDI13119.1"/>
    </source>
</evidence>
<protein>
    <submittedName>
        <fullName evidence="1">Glycosyl transferase family 2</fullName>
    </submittedName>
</protein>
<name>A0A1G8I2E7_9RHOB</name>
<evidence type="ECO:0000313" key="2">
    <source>
        <dbReference type="Proteomes" id="UP000199340"/>
    </source>
</evidence>
<proteinExistence type="predicted"/>
<dbReference type="Pfam" id="PF13704">
    <property type="entry name" value="Glyco_tranf_2_4"/>
    <property type="match status" value="1"/>
</dbReference>
<keyword evidence="1" id="KW-0808">Transferase</keyword>
<accession>A0A1G8I2E7</accession>
<keyword evidence="2" id="KW-1185">Reference proteome</keyword>
<dbReference type="AlphaFoldDB" id="A0A1G8I2E7"/>
<dbReference type="Proteomes" id="UP000199340">
    <property type="component" value="Unassembled WGS sequence"/>
</dbReference>
<organism evidence="1 2">
    <name type="scientific">Lutimaribacter saemankumensis</name>
    <dbReference type="NCBI Taxonomy" id="490829"/>
    <lineage>
        <taxon>Bacteria</taxon>
        <taxon>Pseudomonadati</taxon>
        <taxon>Pseudomonadota</taxon>
        <taxon>Alphaproteobacteria</taxon>
        <taxon>Rhodobacterales</taxon>
        <taxon>Roseobacteraceae</taxon>
        <taxon>Lutimaribacter</taxon>
    </lineage>
</organism>
<dbReference type="STRING" id="490829.SAMN05421850_101743"/>
<sequence length="311" mass="35309">MDTAKWGIVSTIKAPARDVLNFAAHHLDIGAHRLFFYLDDDNRAAFEALKGHPKCRPILTDDAYWRKLGMKRRVKHQSRQFENARHAYARATGQVDWLAHIDVDEFLWPARPLASQLAALPDTCMGARVRPAEALAGPGPVTHFKACNPDRATRDRQTAEIWPDYGAHLNGGFLSHVAGKMIYRTGVEGLKVQIHNIWVGDDMNPGEVTLADTALLHMHAESWESFRRALDYRLEKGSYRAELKPGQKGALTMHEFFKALMAEGGEDEIRRFYDQVCTAAPETLEKLQTHGLLHSHELKLEEKRKQHFPDF</sequence>
<reference evidence="1 2" key="1">
    <citation type="submission" date="2016-10" db="EMBL/GenBank/DDBJ databases">
        <authorList>
            <person name="de Groot N.N."/>
        </authorList>
    </citation>
    <scope>NUCLEOTIDE SEQUENCE [LARGE SCALE GENOMIC DNA]</scope>
    <source>
        <strain evidence="1 2">DSM 28010</strain>
    </source>
</reference>
<dbReference type="OrthoDB" id="7203640at2"/>
<dbReference type="EMBL" id="FNEB01000001">
    <property type="protein sequence ID" value="SDI13119.1"/>
    <property type="molecule type" value="Genomic_DNA"/>
</dbReference>
<gene>
    <name evidence="1" type="ORF">SAMN05421850_101743</name>
</gene>